<name>A0A7J6VAQ3_THATH</name>
<reference evidence="1 2" key="1">
    <citation type="submission" date="2020-06" db="EMBL/GenBank/DDBJ databases">
        <title>Transcriptomic and genomic resources for Thalictrum thalictroides and T. hernandezii: Facilitating candidate gene discovery in an emerging model plant lineage.</title>
        <authorList>
            <person name="Arias T."/>
            <person name="Riano-Pachon D.M."/>
            <person name="Di Stilio V.S."/>
        </authorList>
    </citation>
    <scope>NUCLEOTIDE SEQUENCE [LARGE SCALE GENOMIC DNA]</scope>
    <source>
        <strain evidence="2">cv. WT478/WT964</strain>
        <tissue evidence="1">Leaves</tissue>
    </source>
</reference>
<protein>
    <submittedName>
        <fullName evidence="1">Uncharacterized protein</fullName>
    </submittedName>
</protein>
<comment type="caution">
    <text evidence="1">The sequence shown here is derived from an EMBL/GenBank/DDBJ whole genome shotgun (WGS) entry which is preliminary data.</text>
</comment>
<organism evidence="1 2">
    <name type="scientific">Thalictrum thalictroides</name>
    <name type="common">Rue-anemone</name>
    <name type="synonym">Anemone thalictroides</name>
    <dbReference type="NCBI Taxonomy" id="46969"/>
    <lineage>
        <taxon>Eukaryota</taxon>
        <taxon>Viridiplantae</taxon>
        <taxon>Streptophyta</taxon>
        <taxon>Embryophyta</taxon>
        <taxon>Tracheophyta</taxon>
        <taxon>Spermatophyta</taxon>
        <taxon>Magnoliopsida</taxon>
        <taxon>Ranunculales</taxon>
        <taxon>Ranunculaceae</taxon>
        <taxon>Thalictroideae</taxon>
        <taxon>Thalictrum</taxon>
    </lineage>
</organism>
<proteinExistence type="predicted"/>
<dbReference type="AlphaFoldDB" id="A0A7J6VAQ3"/>
<keyword evidence="2" id="KW-1185">Reference proteome</keyword>
<dbReference type="Proteomes" id="UP000554482">
    <property type="component" value="Unassembled WGS sequence"/>
</dbReference>
<evidence type="ECO:0000313" key="2">
    <source>
        <dbReference type="Proteomes" id="UP000554482"/>
    </source>
</evidence>
<gene>
    <name evidence="1" type="ORF">FRX31_028535</name>
</gene>
<accession>A0A7J6VAQ3</accession>
<evidence type="ECO:0000313" key="1">
    <source>
        <dbReference type="EMBL" id="KAF5181877.1"/>
    </source>
</evidence>
<dbReference type="EMBL" id="JABWDY010035621">
    <property type="protein sequence ID" value="KAF5181877.1"/>
    <property type="molecule type" value="Genomic_DNA"/>
</dbReference>
<sequence>QVLLTAINSWWEMYWNGLKMLVCGALIRIDIPEMSLQINCCRSNPRFSECEQTKVVYKSFRTMLPQQEELESSLFDYLLIEAVYRSTPGWHRGGREWRYVDVRNSLVMEGSVFLKTAVIAASLVLVVMKYIKSGMITVTWQPTICLEGEKQGYGWEHVRV</sequence>
<feature type="non-terminal residue" evidence="1">
    <location>
        <position position="1"/>
    </location>
</feature>